<dbReference type="AlphaFoldDB" id="A0A9Q0NA38"/>
<dbReference type="EMBL" id="WJQU01000001">
    <property type="protein sequence ID" value="KAJ6646518.1"/>
    <property type="molecule type" value="Genomic_DNA"/>
</dbReference>
<accession>A0A9Q0NA38</accession>
<sequence>MPSNGDTSANADKLSGIEEESDIYEAFPPHVDTTQITVLSDSPADAEYSKTKTLIVKYTQIFGDLDS</sequence>
<dbReference type="Proteomes" id="UP001151699">
    <property type="component" value="Chromosome A"/>
</dbReference>
<comment type="caution">
    <text evidence="1">The sequence shown here is derived from an EMBL/GenBank/DDBJ whole genome shotgun (WGS) entry which is preliminary data.</text>
</comment>
<organism evidence="1 2">
    <name type="scientific">Pseudolycoriella hygida</name>
    <dbReference type="NCBI Taxonomy" id="35572"/>
    <lineage>
        <taxon>Eukaryota</taxon>
        <taxon>Metazoa</taxon>
        <taxon>Ecdysozoa</taxon>
        <taxon>Arthropoda</taxon>
        <taxon>Hexapoda</taxon>
        <taxon>Insecta</taxon>
        <taxon>Pterygota</taxon>
        <taxon>Neoptera</taxon>
        <taxon>Endopterygota</taxon>
        <taxon>Diptera</taxon>
        <taxon>Nematocera</taxon>
        <taxon>Sciaroidea</taxon>
        <taxon>Sciaridae</taxon>
        <taxon>Pseudolycoriella</taxon>
    </lineage>
</organism>
<proteinExistence type="predicted"/>
<name>A0A9Q0NA38_9DIPT</name>
<reference evidence="1" key="1">
    <citation type="submission" date="2022-07" db="EMBL/GenBank/DDBJ databases">
        <authorList>
            <person name="Trinca V."/>
            <person name="Uliana J.V.C."/>
            <person name="Torres T.T."/>
            <person name="Ward R.J."/>
            <person name="Monesi N."/>
        </authorList>
    </citation>
    <scope>NUCLEOTIDE SEQUENCE</scope>
    <source>
        <strain evidence="1">HSMRA1968</strain>
        <tissue evidence="1">Whole embryos</tissue>
    </source>
</reference>
<dbReference type="OrthoDB" id="8017089at2759"/>
<evidence type="ECO:0000313" key="1">
    <source>
        <dbReference type="EMBL" id="KAJ6646518.1"/>
    </source>
</evidence>
<keyword evidence="2" id="KW-1185">Reference proteome</keyword>
<evidence type="ECO:0000313" key="2">
    <source>
        <dbReference type="Proteomes" id="UP001151699"/>
    </source>
</evidence>
<feature type="non-terminal residue" evidence="1">
    <location>
        <position position="67"/>
    </location>
</feature>
<gene>
    <name evidence="1" type="primary">sky_1</name>
    <name evidence="1" type="ORF">Bhyg_01730</name>
</gene>
<protein>
    <submittedName>
        <fullName evidence="1">GTPase-activating protein skywalker</fullName>
    </submittedName>
</protein>